<accession>A0A4R1K5C8</accession>
<dbReference type="OrthoDB" id="5873383at2"/>
<sequence>MSKVAIWGCLGLALFAAFQQWRLGGLQTDLRLAHKDIQTLMVNRDELAQSLSSSEANNHALKQEIQRREQILLHRNKQLVAQRTHFAELAEQLEGLKKTDEKVKSWSMVRVPDAVIRLLGTSTYREGDRPNKVRKNSAAERVHSADR</sequence>
<reference evidence="2 3" key="1">
    <citation type="submission" date="2019-03" db="EMBL/GenBank/DDBJ databases">
        <title>Genomic Encyclopedia of Type Strains, Phase IV (KMG-IV): sequencing the most valuable type-strain genomes for metagenomic binning, comparative biology and taxonomic classification.</title>
        <authorList>
            <person name="Goeker M."/>
        </authorList>
    </citation>
    <scope>NUCLEOTIDE SEQUENCE [LARGE SCALE GENOMIC DNA]</scope>
    <source>
        <strain evidence="2 3">DSM 18577</strain>
    </source>
</reference>
<protein>
    <recommendedName>
        <fullName evidence="4">LysB family phage lysis regulatory protein</fullName>
    </recommendedName>
</protein>
<dbReference type="AlphaFoldDB" id="A0A4R1K5C8"/>
<proteinExistence type="predicted"/>
<name>A0A4R1K5C8_9GAMM</name>
<gene>
    <name evidence="2" type="ORF">EV690_1112</name>
</gene>
<evidence type="ECO:0000313" key="2">
    <source>
        <dbReference type="EMBL" id="TCK58953.1"/>
    </source>
</evidence>
<dbReference type="EMBL" id="SMGD01000011">
    <property type="protein sequence ID" value="TCK58953.1"/>
    <property type="molecule type" value="Genomic_DNA"/>
</dbReference>
<organism evidence="2 3">
    <name type="scientific">Celerinatantimonas diazotrophica</name>
    <dbReference type="NCBI Taxonomy" id="412034"/>
    <lineage>
        <taxon>Bacteria</taxon>
        <taxon>Pseudomonadati</taxon>
        <taxon>Pseudomonadota</taxon>
        <taxon>Gammaproteobacteria</taxon>
        <taxon>Celerinatantimonadaceae</taxon>
        <taxon>Celerinatantimonas</taxon>
    </lineage>
</organism>
<comment type="caution">
    <text evidence="2">The sequence shown here is derived from an EMBL/GenBank/DDBJ whole genome shotgun (WGS) entry which is preliminary data.</text>
</comment>
<evidence type="ECO:0000313" key="3">
    <source>
        <dbReference type="Proteomes" id="UP000295565"/>
    </source>
</evidence>
<dbReference type="Proteomes" id="UP000295565">
    <property type="component" value="Unassembled WGS sequence"/>
</dbReference>
<evidence type="ECO:0000256" key="1">
    <source>
        <dbReference type="SAM" id="MobiDB-lite"/>
    </source>
</evidence>
<evidence type="ECO:0008006" key="4">
    <source>
        <dbReference type="Google" id="ProtNLM"/>
    </source>
</evidence>
<feature type="region of interest" description="Disordered" evidence="1">
    <location>
        <begin position="125"/>
        <end position="147"/>
    </location>
</feature>
<keyword evidence="3" id="KW-1185">Reference proteome</keyword>
<dbReference type="RefSeq" id="WP_131911890.1">
    <property type="nucleotide sequence ID" value="NZ_OU594967.1"/>
</dbReference>